<evidence type="ECO:0000313" key="2">
    <source>
        <dbReference type="EMBL" id="KAK3788818.1"/>
    </source>
</evidence>
<evidence type="ECO:0000313" key="3">
    <source>
        <dbReference type="Proteomes" id="UP001283361"/>
    </source>
</evidence>
<accession>A0AAE1E0X6</accession>
<dbReference type="EMBL" id="JAWDGP010001738">
    <property type="protein sequence ID" value="KAK3788818.1"/>
    <property type="molecule type" value="Genomic_DNA"/>
</dbReference>
<keyword evidence="3" id="KW-1185">Reference proteome</keyword>
<feature type="compositionally biased region" description="Basic and acidic residues" evidence="1">
    <location>
        <begin position="21"/>
        <end position="32"/>
    </location>
</feature>
<evidence type="ECO:0000256" key="1">
    <source>
        <dbReference type="SAM" id="MobiDB-lite"/>
    </source>
</evidence>
<feature type="compositionally biased region" description="Basic and acidic residues" evidence="1">
    <location>
        <begin position="58"/>
        <end position="70"/>
    </location>
</feature>
<dbReference type="Proteomes" id="UP001283361">
    <property type="component" value="Unassembled WGS sequence"/>
</dbReference>
<name>A0AAE1E0X6_9GAST</name>
<organism evidence="2 3">
    <name type="scientific">Elysia crispata</name>
    <name type="common">lettuce slug</name>
    <dbReference type="NCBI Taxonomy" id="231223"/>
    <lineage>
        <taxon>Eukaryota</taxon>
        <taxon>Metazoa</taxon>
        <taxon>Spiralia</taxon>
        <taxon>Lophotrochozoa</taxon>
        <taxon>Mollusca</taxon>
        <taxon>Gastropoda</taxon>
        <taxon>Heterobranchia</taxon>
        <taxon>Euthyneura</taxon>
        <taxon>Panpulmonata</taxon>
        <taxon>Sacoglossa</taxon>
        <taxon>Placobranchoidea</taxon>
        <taxon>Plakobranchidae</taxon>
        <taxon>Elysia</taxon>
    </lineage>
</organism>
<sequence>MVIFILIAPNGLYRIFESDNQDHEAHHREKLGGKLLSDNQDHEAHHREKLGGKLLSDNQDHEAHHREKLGGKLSTGQ</sequence>
<gene>
    <name evidence="2" type="ORF">RRG08_029265</name>
</gene>
<feature type="region of interest" description="Disordered" evidence="1">
    <location>
        <begin position="21"/>
        <end position="77"/>
    </location>
</feature>
<feature type="compositionally biased region" description="Basic and acidic residues" evidence="1">
    <location>
        <begin position="39"/>
        <end position="51"/>
    </location>
</feature>
<protein>
    <submittedName>
        <fullName evidence="2">Uncharacterized protein</fullName>
    </submittedName>
</protein>
<proteinExistence type="predicted"/>
<dbReference type="AlphaFoldDB" id="A0AAE1E0X6"/>
<comment type="caution">
    <text evidence="2">The sequence shown here is derived from an EMBL/GenBank/DDBJ whole genome shotgun (WGS) entry which is preliminary data.</text>
</comment>
<reference evidence="2" key="1">
    <citation type="journal article" date="2023" name="G3 (Bethesda)">
        <title>A reference genome for the long-term kleptoplast-retaining sea slug Elysia crispata morphotype clarki.</title>
        <authorList>
            <person name="Eastman K.E."/>
            <person name="Pendleton A.L."/>
            <person name="Shaikh M.A."/>
            <person name="Suttiyut T."/>
            <person name="Ogas R."/>
            <person name="Tomko P."/>
            <person name="Gavelis G."/>
            <person name="Widhalm J.R."/>
            <person name="Wisecaver J.H."/>
        </authorList>
    </citation>
    <scope>NUCLEOTIDE SEQUENCE</scope>
    <source>
        <strain evidence="2">ECLA1</strain>
    </source>
</reference>